<dbReference type="AlphaFoldDB" id="A0AA40A4V5"/>
<dbReference type="GeneID" id="85321673"/>
<dbReference type="CDD" id="cd07216">
    <property type="entry name" value="Pat17_PNPLA8_PNPLA9_like3"/>
    <property type="match status" value="1"/>
</dbReference>
<evidence type="ECO:0000313" key="8">
    <source>
        <dbReference type="Proteomes" id="UP001172101"/>
    </source>
</evidence>
<dbReference type="GO" id="GO:0016740">
    <property type="term" value="F:transferase activity"/>
    <property type="evidence" value="ECO:0007669"/>
    <property type="project" value="UniProtKB-KW"/>
</dbReference>
<evidence type="ECO:0000256" key="1">
    <source>
        <dbReference type="ARBA" id="ARBA00022801"/>
    </source>
</evidence>
<dbReference type="GO" id="GO:0019369">
    <property type="term" value="P:arachidonate metabolic process"/>
    <property type="evidence" value="ECO:0007669"/>
    <property type="project" value="TreeGrafter"/>
</dbReference>
<feature type="active site" description="Nucleophile" evidence="4">
    <location>
        <position position="74"/>
    </location>
</feature>
<feature type="region of interest" description="Disordered" evidence="5">
    <location>
        <begin position="345"/>
        <end position="382"/>
    </location>
</feature>
<comment type="caution">
    <text evidence="7">The sequence shown here is derived from an EMBL/GenBank/DDBJ whole genome shotgun (WGS) entry which is preliminary data.</text>
</comment>
<evidence type="ECO:0000256" key="3">
    <source>
        <dbReference type="ARBA" id="ARBA00023098"/>
    </source>
</evidence>
<dbReference type="PANTHER" id="PTHR24185">
    <property type="entry name" value="CALCIUM-INDEPENDENT PHOSPHOLIPASE A2-GAMMA"/>
    <property type="match status" value="1"/>
</dbReference>
<keyword evidence="2 4" id="KW-0442">Lipid degradation</keyword>
<evidence type="ECO:0000256" key="2">
    <source>
        <dbReference type="ARBA" id="ARBA00022963"/>
    </source>
</evidence>
<feature type="short sequence motif" description="GXSXG" evidence="4">
    <location>
        <begin position="72"/>
        <end position="76"/>
    </location>
</feature>
<dbReference type="PANTHER" id="PTHR24185:SF1">
    <property type="entry name" value="CALCIUM-INDEPENDENT PHOSPHOLIPASE A2-GAMMA"/>
    <property type="match status" value="1"/>
</dbReference>
<keyword evidence="7" id="KW-0808">Transferase</keyword>
<comment type="caution">
    <text evidence="4">Lacks conserved residue(s) required for the propagation of feature annotation.</text>
</comment>
<dbReference type="InterPro" id="IPR016035">
    <property type="entry name" value="Acyl_Trfase/lysoPLipase"/>
</dbReference>
<evidence type="ECO:0000259" key="6">
    <source>
        <dbReference type="PROSITE" id="PS51635"/>
    </source>
</evidence>
<feature type="active site" description="Proton acceptor" evidence="4">
    <location>
        <position position="209"/>
    </location>
</feature>
<dbReference type="Gene3D" id="3.40.1090.10">
    <property type="entry name" value="Cytosolic phospholipase A2 catalytic domain"/>
    <property type="match status" value="1"/>
</dbReference>
<dbReference type="Proteomes" id="UP001172101">
    <property type="component" value="Unassembled WGS sequence"/>
</dbReference>
<keyword evidence="3 4" id="KW-0443">Lipid metabolism</keyword>
<keyword evidence="8" id="KW-1185">Reference proteome</keyword>
<dbReference type="SUPFAM" id="SSF52151">
    <property type="entry name" value="FabD/lysophospholipase-like"/>
    <property type="match status" value="1"/>
</dbReference>
<protein>
    <submittedName>
        <fullName evidence="7">Acyl transferase/acyl hydrolase/lysophospholipase</fullName>
    </submittedName>
</protein>
<evidence type="ECO:0000256" key="4">
    <source>
        <dbReference type="PROSITE-ProRule" id="PRU01161"/>
    </source>
</evidence>
<dbReference type="InterPro" id="IPR002641">
    <property type="entry name" value="PNPLA_dom"/>
</dbReference>
<dbReference type="GO" id="GO:0016042">
    <property type="term" value="P:lipid catabolic process"/>
    <property type="evidence" value="ECO:0007669"/>
    <property type="project" value="UniProtKB-UniRule"/>
</dbReference>
<dbReference type="GO" id="GO:0016020">
    <property type="term" value="C:membrane"/>
    <property type="evidence" value="ECO:0007669"/>
    <property type="project" value="TreeGrafter"/>
</dbReference>
<reference evidence="7" key="1">
    <citation type="submission" date="2023-06" db="EMBL/GenBank/DDBJ databases">
        <title>Genome-scale phylogeny and comparative genomics of the fungal order Sordariales.</title>
        <authorList>
            <consortium name="Lawrence Berkeley National Laboratory"/>
            <person name="Hensen N."/>
            <person name="Bonometti L."/>
            <person name="Westerberg I."/>
            <person name="Brannstrom I.O."/>
            <person name="Guillou S."/>
            <person name="Cros-Aarteil S."/>
            <person name="Calhoun S."/>
            <person name="Haridas S."/>
            <person name="Kuo A."/>
            <person name="Mondo S."/>
            <person name="Pangilinan J."/>
            <person name="Riley R."/>
            <person name="LaButti K."/>
            <person name="Andreopoulos B."/>
            <person name="Lipzen A."/>
            <person name="Chen C."/>
            <person name="Yanf M."/>
            <person name="Daum C."/>
            <person name="Ng V."/>
            <person name="Clum A."/>
            <person name="Steindorff A."/>
            <person name="Ohm R."/>
            <person name="Martin F."/>
            <person name="Silar P."/>
            <person name="Natvig D."/>
            <person name="Lalanne C."/>
            <person name="Gautier V."/>
            <person name="Ament-velasquez S.L."/>
            <person name="Kruys A."/>
            <person name="Hutchinson M.I."/>
            <person name="Powell A.J."/>
            <person name="Barry K."/>
            <person name="Miller A.N."/>
            <person name="Grigoriev I.V."/>
            <person name="Debuchy R."/>
            <person name="Gladieux P."/>
            <person name="Thoren M.H."/>
            <person name="Johannesson H."/>
        </authorList>
    </citation>
    <scope>NUCLEOTIDE SEQUENCE</scope>
    <source>
        <strain evidence="7">SMH2392-1A</strain>
    </source>
</reference>
<sequence length="396" mass="43957">MDDKPLCLLALGQQYGSSLATITRVANSCLDGGGIRGLSELLILEEVMGRIKHDLDMADDPLPADFFDLIGGTSTGGLIALLLGRVRLSVPEARKEYEIFSVKTYLKSSKFDSWTLEKAVKSLLGRRLGNGEKRMLDRSKSSCKVFVCAVPQQDVRSRNGPRLFRTYTIRNNPTFNCTIWEACRATSAAPTYFDPIEIGEEWEREAFVDAGLGYNNPIEQVLEEARLVFPGRRIACIVSIGTGLARVLKFPPSPRTNPLKLIEALKTMATESDTTAERVQKRFQNIKDTYLRFSVDRGLNDIKLEEWENLGEVRTYTTGYLEQDTVSSCIDTVVVALLASKAGQGQGESTTQAQISGSQSVEMGGSQRQPQMMRWRPDRPIPSFPLRIEAIADTST</sequence>
<dbReference type="Pfam" id="PF01734">
    <property type="entry name" value="Patatin"/>
    <property type="match status" value="1"/>
</dbReference>
<name>A0AA40A4V5_9PEZI</name>
<evidence type="ECO:0000256" key="5">
    <source>
        <dbReference type="SAM" id="MobiDB-lite"/>
    </source>
</evidence>
<evidence type="ECO:0000313" key="7">
    <source>
        <dbReference type="EMBL" id="KAK0709373.1"/>
    </source>
</evidence>
<dbReference type="PROSITE" id="PS51635">
    <property type="entry name" value="PNPLA"/>
    <property type="match status" value="1"/>
</dbReference>
<dbReference type="GO" id="GO:0046486">
    <property type="term" value="P:glycerolipid metabolic process"/>
    <property type="evidence" value="ECO:0007669"/>
    <property type="project" value="UniProtKB-ARBA"/>
</dbReference>
<proteinExistence type="predicted"/>
<dbReference type="RefSeq" id="XP_060292677.1">
    <property type="nucleotide sequence ID" value="XM_060438403.1"/>
</dbReference>
<keyword evidence="1 4" id="KW-0378">Hydrolase</keyword>
<feature type="short sequence motif" description="GXGXXG" evidence="4">
    <location>
        <begin position="32"/>
        <end position="37"/>
    </location>
</feature>
<accession>A0AA40A4V5</accession>
<organism evidence="7 8">
    <name type="scientific">Lasiosphaeria miniovina</name>
    <dbReference type="NCBI Taxonomy" id="1954250"/>
    <lineage>
        <taxon>Eukaryota</taxon>
        <taxon>Fungi</taxon>
        <taxon>Dikarya</taxon>
        <taxon>Ascomycota</taxon>
        <taxon>Pezizomycotina</taxon>
        <taxon>Sordariomycetes</taxon>
        <taxon>Sordariomycetidae</taxon>
        <taxon>Sordariales</taxon>
        <taxon>Lasiosphaeriaceae</taxon>
        <taxon>Lasiosphaeria</taxon>
    </lineage>
</organism>
<feature type="domain" description="PNPLA" evidence="6">
    <location>
        <begin position="28"/>
        <end position="222"/>
    </location>
</feature>
<feature type="compositionally biased region" description="Polar residues" evidence="5">
    <location>
        <begin position="347"/>
        <end position="370"/>
    </location>
</feature>
<dbReference type="EMBL" id="JAUIRO010000006">
    <property type="protein sequence ID" value="KAK0709373.1"/>
    <property type="molecule type" value="Genomic_DNA"/>
</dbReference>
<gene>
    <name evidence="7" type="ORF">B0T26DRAFT_652834</name>
</gene>
<dbReference type="GO" id="GO:0047499">
    <property type="term" value="F:calcium-independent phospholipase A2 activity"/>
    <property type="evidence" value="ECO:0007669"/>
    <property type="project" value="TreeGrafter"/>
</dbReference>